<protein>
    <submittedName>
        <fullName evidence="1">Uncharacterized protein</fullName>
    </submittedName>
</protein>
<dbReference type="EMBL" id="VKLS01000149">
    <property type="protein sequence ID" value="TSB40244.1"/>
    <property type="molecule type" value="Genomic_DNA"/>
</dbReference>
<sequence>MIPLADEMEAVQLEMALDLLEHVDRLVVERRTTPEQLRYAVARLAESLRDVHRIAVSRGAG</sequence>
<reference evidence="1 2" key="1">
    <citation type="submission" date="2019-07" db="EMBL/GenBank/DDBJ databases">
        <title>Draft genome for Streptomyces benahoarensis MZ03-48.</title>
        <authorList>
            <person name="Gonzalez-Pimentel J.L."/>
        </authorList>
    </citation>
    <scope>NUCLEOTIDE SEQUENCE [LARGE SCALE GENOMIC DNA]</scope>
    <source>
        <strain evidence="1 2">MZ03-48</strain>
    </source>
</reference>
<keyword evidence="2" id="KW-1185">Reference proteome</keyword>
<gene>
    <name evidence="1" type="ORF">FNZ23_14280</name>
</gene>
<evidence type="ECO:0000313" key="1">
    <source>
        <dbReference type="EMBL" id="TSB40244.1"/>
    </source>
</evidence>
<name>A0A553ZFK6_9ACTN</name>
<comment type="caution">
    <text evidence="1">The sequence shown here is derived from an EMBL/GenBank/DDBJ whole genome shotgun (WGS) entry which is preliminary data.</text>
</comment>
<accession>A0A553ZFK6</accession>
<evidence type="ECO:0000313" key="2">
    <source>
        <dbReference type="Proteomes" id="UP000320888"/>
    </source>
</evidence>
<dbReference type="OrthoDB" id="4320909at2"/>
<proteinExistence type="predicted"/>
<dbReference type="AlphaFoldDB" id="A0A553ZFK6"/>
<organism evidence="1 2">
    <name type="scientific">Streptomyces benahoarensis</name>
    <dbReference type="NCBI Taxonomy" id="2595054"/>
    <lineage>
        <taxon>Bacteria</taxon>
        <taxon>Bacillati</taxon>
        <taxon>Actinomycetota</taxon>
        <taxon>Actinomycetes</taxon>
        <taxon>Kitasatosporales</taxon>
        <taxon>Streptomycetaceae</taxon>
        <taxon>Streptomyces</taxon>
    </lineage>
</organism>
<dbReference type="Proteomes" id="UP000320888">
    <property type="component" value="Unassembled WGS sequence"/>
</dbReference>